<keyword evidence="2" id="KW-0378">Hydrolase</keyword>
<comment type="caution">
    <text evidence="2">The sequence shown here is derived from an EMBL/GenBank/DDBJ whole genome shotgun (WGS) entry which is preliminary data.</text>
</comment>
<dbReference type="EC" id="3.1.26.4" evidence="2"/>
<proteinExistence type="predicted"/>
<feature type="domain" description="RNase H type-1" evidence="1">
    <location>
        <begin position="2"/>
        <end position="131"/>
    </location>
</feature>
<dbReference type="Gene3D" id="3.30.420.10">
    <property type="entry name" value="Ribonuclease H-like superfamily/Ribonuclease H"/>
    <property type="match status" value="1"/>
</dbReference>
<dbReference type="RefSeq" id="WP_204698006.1">
    <property type="nucleotide sequence ID" value="NZ_JAFBEC010000007.1"/>
</dbReference>
<evidence type="ECO:0000313" key="2">
    <source>
        <dbReference type="EMBL" id="MBM7633375.1"/>
    </source>
</evidence>
<evidence type="ECO:0000313" key="3">
    <source>
        <dbReference type="Proteomes" id="UP000741863"/>
    </source>
</evidence>
<dbReference type="EMBL" id="JAFBEC010000007">
    <property type="protein sequence ID" value="MBM7633375.1"/>
    <property type="molecule type" value="Genomic_DNA"/>
</dbReference>
<dbReference type="SUPFAM" id="SSF53098">
    <property type="entry name" value="Ribonuclease H-like"/>
    <property type="match status" value="1"/>
</dbReference>
<dbReference type="InterPro" id="IPR036397">
    <property type="entry name" value="RNaseH_sf"/>
</dbReference>
<dbReference type="Pfam" id="PF13456">
    <property type="entry name" value="RVT_3"/>
    <property type="match status" value="1"/>
</dbReference>
<dbReference type="InterPro" id="IPR012337">
    <property type="entry name" value="RNaseH-like_sf"/>
</dbReference>
<reference evidence="2 3" key="1">
    <citation type="submission" date="2021-01" db="EMBL/GenBank/DDBJ databases">
        <title>Genomic Encyclopedia of Type Strains, Phase IV (KMG-IV): sequencing the most valuable type-strain genomes for metagenomic binning, comparative biology and taxonomic classification.</title>
        <authorList>
            <person name="Goeker M."/>
        </authorList>
    </citation>
    <scope>NUCLEOTIDE SEQUENCE [LARGE SCALE GENOMIC DNA]</scope>
    <source>
        <strain evidence="2 3">DSM 25540</strain>
    </source>
</reference>
<keyword evidence="3" id="KW-1185">Reference proteome</keyword>
<dbReference type="CDD" id="cd09279">
    <property type="entry name" value="RNase_HI_like"/>
    <property type="match status" value="1"/>
</dbReference>
<protein>
    <submittedName>
        <fullName evidence="2">Ribonuclease HI</fullName>
        <ecNumber evidence="2">3.1.26.4</ecNumber>
    </submittedName>
</protein>
<accession>A0ABS2PD62</accession>
<dbReference type="PANTHER" id="PTHR47074:SF75">
    <property type="entry name" value="RNASE H TYPE-1 DOMAIN-CONTAINING PROTEIN"/>
    <property type="match status" value="1"/>
</dbReference>
<dbReference type="InterPro" id="IPR052929">
    <property type="entry name" value="RNase_H-like_EbsB-rel"/>
</dbReference>
<evidence type="ECO:0000259" key="1">
    <source>
        <dbReference type="PROSITE" id="PS50879"/>
    </source>
</evidence>
<organism evidence="2 3">
    <name type="scientific">Geomicrobium sediminis</name>
    <dbReference type="NCBI Taxonomy" id="1347788"/>
    <lineage>
        <taxon>Bacteria</taxon>
        <taxon>Bacillati</taxon>
        <taxon>Bacillota</taxon>
        <taxon>Bacilli</taxon>
        <taxon>Bacillales</taxon>
        <taxon>Geomicrobium</taxon>
    </lineage>
</organism>
<dbReference type="InterPro" id="IPR002156">
    <property type="entry name" value="RNaseH_domain"/>
</dbReference>
<dbReference type="Proteomes" id="UP000741863">
    <property type="component" value="Unassembled WGS sequence"/>
</dbReference>
<dbReference type="GO" id="GO:0004523">
    <property type="term" value="F:RNA-DNA hybrid ribonuclease activity"/>
    <property type="evidence" value="ECO:0007669"/>
    <property type="project" value="UniProtKB-EC"/>
</dbReference>
<gene>
    <name evidence="2" type="ORF">JOD17_002469</name>
</gene>
<dbReference type="PANTHER" id="PTHR47074">
    <property type="entry name" value="BNAC02G40300D PROTEIN"/>
    <property type="match status" value="1"/>
</dbReference>
<name>A0ABS2PD62_9BACL</name>
<sequence length="134" mass="14793">MSNRVVHVYVDAACAGDPGACGIGVFLKHPSGEVERISKRITSTHIHAAEFIALKEGIAFAHAKGYREGRFFTDSQLVDQSVNKGKVQNATYRPLLHDVLLESAEFDLFFVSWVSSSKNKEADHLAKQGIHKQI</sequence>
<dbReference type="PROSITE" id="PS50879">
    <property type="entry name" value="RNASE_H_1"/>
    <property type="match status" value="1"/>
</dbReference>